<dbReference type="EMBL" id="JAAXOP010000003">
    <property type="protein sequence ID" value="NKY50180.1"/>
    <property type="molecule type" value="Genomic_DNA"/>
</dbReference>
<dbReference type="AlphaFoldDB" id="A0A846XWH2"/>
<dbReference type="Proteomes" id="UP000565711">
    <property type="component" value="Unassembled WGS sequence"/>
</dbReference>
<reference evidence="1 2" key="1">
    <citation type="submission" date="2020-04" db="EMBL/GenBank/DDBJ databases">
        <title>MicrobeNet Type strains.</title>
        <authorList>
            <person name="Nicholson A.C."/>
        </authorList>
    </citation>
    <scope>NUCLEOTIDE SEQUENCE [LARGE SCALE GENOMIC DNA]</scope>
    <source>
        <strain evidence="1 2">JCM 12354</strain>
    </source>
</reference>
<evidence type="ECO:0000313" key="1">
    <source>
        <dbReference type="EMBL" id="NKY50180.1"/>
    </source>
</evidence>
<proteinExistence type="predicted"/>
<organism evidence="1 2">
    <name type="scientific">Nocardia vermiculata</name>
    <dbReference type="NCBI Taxonomy" id="257274"/>
    <lineage>
        <taxon>Bacteria</taxon>
        <taxon>Bacillati</taxon>
        <taxon>Actinomycetota</taxon>
        <taxon>Actinomycetes</taxon>
        <taxon>Mycobacteriales</taxon>
        <taxon>Nocardiaceae</taxon>
        <taxon>Nocardia</taxon>
    </lineage>
</organism>
<dbReference type="RefSeq" id="WP_067870797.1">
    <property type="nucleotide sequence ID" value="NZ_JAAXOP010000003.1"/>
</dbReference>
<comment type="caution">
    <text evidence="1">The sequence shown here is derived from an EMBL/GenBank/DDBJ whole genome shotgun (WGS) entry which is preliminary data.</text>
</comment>
<name>A0A846XWH2_9NOCA</name>
<gene>
    <name evidence="1" type="ORF">HGA08_08165</name>
</gene>
<keyword evidence="2" id="KW-1185">Reference proteome</keyword>
<accession>A0A846XWH2</accession>
<sequence length="106" mass="11565">MCHDTTAQPRALGWVDADRSPDIEQDRAAVARLARRLGYGLVWPDEISALPVSAQLPSIGADTVLMPSLDHLDVAELRRVLEIADVETASPRRSLPRRSTVAGVVR</sequence>
<protein>
    <submittedName>
        <fullName evidence="1">Uncharacterized protein</fullName>
    </submittedName>
</protein>
<evidence type="ECO:0000313" key="2">
    <source>
        <dbReference type="Proteomes" id="UP000565711"/>
    </source>
</evidence>